<dbReference type="SUPFAM" id="SSF53807">
    <property type="entry name" value="Helical backbone' metal receptor"/>
    <property type="match status" value="1"/>
</dbReference>
<evidence type="ECO:0000313" key="3">
    <source>
        <dbReference type="Proteomes" id="UP000093044"/>
    </source>
</evidence>
<keyword evidence="3" id="KW-1185">Reference proteome</keyword>
<dbReference type="PANTHER" id="PTHR42956:SF1">
    <property type="entry name" value="NITROGENASE IRON-MOLYBDENUM COFACTOR BIOSYNTHESIS PROTEIN NIFE"/>
    <property type="match status" value="1"/>
</dbReference>
<dbReference type="KEGG" id="cpor:BED41_12085"/>
<dbReference type="EMBL" id="CP016757">
    <property type="protein sequence ID" value="ANZ45754.1"/>
    <property type="molecule type" value="Genomic_DNA"/>
</dbReference>
<evidence type="ECO:0000313" key="2">
    <source>
        <dbReference type="EMBL" id="ANZ45754.1"/>
    </source>
</evidence>
<organism evidence="2 3">
    <name type="scientific">Cloacibacillus porcorum</name>
    <dbReference type="NCBI Taxonomy" id="1197717"/>
    <lineage>
        <taxon>Bacteria</taxon>
        <taxon>Thermotogati</taxon>
        <taxon>Synergistota</taxon>
        <taxon>Synergistia</taxon>
        <taxon>Synergistales</taxon>
        <taxon>Synergistaceae</taxon>
        <taxon>Cloacibacillus</taxon>
    </lineage>
</organism>
<protein>
    <submittedName>
        <fullName evidence="2">Oxidoreductase</fullName>
    </submittedName>
</protein>
<evidence type="ECO:0000259" key="1">
    <source>
        <dbReference type="Pfam" id="PF00148"/>
    </source>
</evidence>
<gene>
    <name evidence="2" type="ORF">BED41_12085</name>
</gene>
<dbReference type="AlphaFoldDB" id="A0A1B2I712"/>
<dbReference type="GeneID" id="83058586"/>
<name>A0A1B2I712_9BACT</name>
<dbReference type="InterPro" id="IPR049939">
    <property type="entry name" value="NifE-like"/>
</dbReference>
<dbReference type="PANTHER" id="PTHR42956">
    <property type="entry name" value="NITROGENASE IRON-MOLYBDENUM COFACTOR BIOSYNTHESIS PROTEIN NIFE"/>
    <property type="match status" value="1"/>
</dbReference>
<dbReference type="STRING" id="1197717.BED41_12085"/>
<reference evidence="2" key="1">
    <citation type="submission" date="2016-08" db="EMBL/GenBank/DDBJ databases">
        <title>Complete genome of Cloacibacillus porcorum.</title>
        <authorList>
            <person name="Looft T."/>
            <person name="Bayles D.O."/>
            <person name="Alt D.P."/>
        </authorList>
    </citation>
    <scope>NUCLEOTIDE SEQUENCE [LARGE SCALE GENOMIC DNA]</scope>
    <source>
        <strain evidence="2">CL-84</strain>
    </source>
</reference>
<dbReference type="Proteomes" id="UP000093044">
    <property type="component" value="Chromosome"/>
</dbReference>
<dbReference type="OrthoDB" id="3199475at2"/>
<dbReference type="Pfam" id="PF00148">
    <property type="entry name" value="Oxidored_nitro"/>
    <property type="match status" value="1"/>
</dbReference>
<dbReference type="InterPro" id="IPR000510">
    <property type="entry name" value="Nase/OxRdtase_comp1"/>
</dbReference>
<dbReference type="Gene3D" id="3.40.50.1980">
    <property type="entry name" value="Nitrogenase molybdenum iron protein domain"/>
    <property type="match status" value="2"/>
</dbReference>
<feature type="domain" description="Nitrogenase/oxidoreductase component 1" evidence="1">
    <location>
        <begin position="28"/>
        <end position="271"/>
    </location>
</feature>
<proteinExistence type="predicted"/>
<dbReference type="GO" id="GO:0016491">
    <property type="term" value="F:oxidoreductase activity"/>
    <property type="evidence" value="ECO:0007669"/>
    <property type="project" value="InterPro"/>
</dbReference>
<sequence>MRQTCAILSTYTADVSGVCSALYEMGGMTVMHDASGCNSTYNTHDEPRWYDIPSLVFISALAEVEALMGDEEKLIGDVCRAAEELRPRFIALAGTPIPMMMGTDFKGIARVIEERTGIPTFGFATNGMNSYNVGAGMALAAVARRFCDPGLTPPPLAEGERPSVNLLGVTPLDFSVRAAPRSGEAGTLKISQGGKPAGASAVCGNVEAMKMVFEDAGFHVNSCWAMGSPWEELMNAGRAHVNVVVSSCGAPLAEALREIYGTPSVTGLPVGDSVARELFSLIDEAAQRGGGLSLPLPITEPGGKVFVIGEPVQSASIARALERDYAMRNVRMLAPLDSPDEDEVFRALREARLVIADPLYKPALPKHYCRFIALPHEGYSGRIFRDNIPLIMGGEFNRWIERELAL</sequence>
<dbReference type="RefSeq" id="WP_066746648.1">
    <property type="nucleotide sequence ID" value="NZ_CP016757.1"/>
</dbReference>
<accession>A0A1B2I712</accession>